<name>A0ACB9IEQ6_9ASTR</name>
<reference evidence="2" key="1">
    <citation type="journal article" date="2022" name="Mol. Ecol. Resour.">
        <title>The genomes of chicory, endive, great burdock and yacon provide insights into Asteraceae palaeo-polyploidization history and plant inulin production.</title>
        <authorList>
            <person name="Fan W."/>
            <person name="Wang S."/>
            <person name="Wang H."/>
            <person name="Wang A."/>
            <person name="Jiang F."/>
            <person name="Liu H."/>
            <person name="Zhao H."/>
            <person name="Xu D."/>
            <person name="Zhang Y."/>
        </authorList>
    </citation>
    <scope>NUCLEOTIDE SEQUENCE [LARGE SCALE GENOMIC DNA]</scope>
    <source>
        <strain evidence="2">cv. Yunnan</strain>
    </source>
</reference>
<comment type="caution">
    <text evidence="1">The sequence shown here is derived from an EMBL/GenBank/DDBJ whole genome shotgun (WGS) entry which is preliminary data.</text>
</comment>
<keyword evidence="2" id="KW-1185">Reference proteome</keyword>
<sequence length="141" mass="16214">MPDFQAAYFTIFLICLISSILILKLYTSSGVKSHLPPTPFRLPIIGHLHLLGRIPHQAFHKISNRHGPVFRLFLDSTPYVIVTTPETAKEIFKTHENAFLDRPQYLVTDYLSYGNKGLIFAPYGSYWRFLKKIMMSELLNG</sequence>
<proteinExistence type="predicted"/>
<gene>
    <name evidence="1" type="ORF">L1987_22397</name>
</gene>
<organism evidence="1 2">
    <name type="scientific">Smallanthus sonchifolius</name>
    <dbReference type="NCBI Taxonomy" id="185202"/>
    <lineage>
        <taxon>Eukaryota</taxon>
        <taxon>Viridiplantae</taxon>
        <taxon>Streptophyta</taxon>
        <taxon>Embryophyta</taxon>
        <taxon>Tracheophyta</taxon>
        <taxon>Spermatophyta</taxon>
        <taxon>Magnoliopsida</taxon>
        <taxon>eudicotyledons</taxon>
        <taxon>Gunneridae</taxon>
        <taxon>Pentapetalae</taxon>
        <taxon>asterids</taxon>
        <taxon>campanulids</taxon>
        <taxon>Asterales</taxon>
        <taxon>Asteraceae</taxon>
        <taxon>Asteroideae</taxon>
        <taxon>Heliantheae alliance</taxon>
        <taxon>Millerieae</taxon>
        <taxon>Smallanthus</taxon>
    </lineage>
</organism>
<accession>A0ACB9IEQ6</accession>
<dbReference type="Proteomes" id="UP001056120">
    <property type="component" value="Linkage Group LG08"/>
</dbReference>
<protein>
    <submittedName>
        <fullName evidence="1">Uncharacterized protein</fullName>
    </submittedName>
</protein>
<evidence type="ECO:0000313" key="2">
    <source>
        <dbReference type="Proteomes" id="UP001056120"/>
    </source>
</evidence>
<dbReference type="EMBL" id="CM042025">
    <property type="protein sequence ID" value="KAI3806490.1"/>
    <property type="molecule type" value="Genomic_DNA"/>
</dbReference>
<reference evidence="1 2" key="2">
    <citation type="journal article" date="2022" name="Mol. Ecol. Resour.">
        <title>The genomes of chicory, endive, great burdock and yacon provide insights into Asteraceae paleo-polyploidization history and plant inulin production.</title>
        <authorList>
            <person name="Fan W."/>
            <person name="Wang S."/>
            <person name="Wang H."/>
            <person name="Wang A."/>
            <person name="Jiang F."/>
            <person name="Liu H."/>
            <person name="Zhao H."/>
            <person name="Xu D."/>
            <person name="Zhang Y."/>
        </authorList>
    </citation>
    <scope>NUCLEOTIDE SEQUENCE [LARGE SCALE GENOMIC DNA]</scope>
    <source>
        <strain evidence="2">cv. Yunnan</strain>
        <tissue evidence="1">Leaves</tissue>
    </source>
</reference>
<evidence type="ECO:0000313" key="1">
    <source>
        <dbReference type="EMBL" id="KAI3806490.1"/>
    </source>
</evidence>